<keyword evidence="1" id="KW-0812">Transmembrane</keyword>
<name>A0A6C0C6B7_9ZZZZ</name>
<reference evidence="2" key="1">
    <citation type="journal article" date="2020" name="Nature">
        <title>Giant virus diversity and host interactions through global metagenomics.</title>
        <authorList>
            <person name="Schulz F."/>
            <person name="Roux S."/>
            <person name="Paez-Espino D."/>
            <person name="Jungbluth S."/>
            <person name="Walsh D.A."/>
            <person name="Denef V.J."/>
            <person name="McMahon K.D."/>
            <person name="Konstantinidis K.T."/>
            <person name="Eloe-Fadrosh E.A."/>
            <person name="Kyrpides N.C."/>
            <person name="Woyke T."/>
        </authorList>
    </citation>
    <scope>NUCLEOTIDE SEQUENCE</scope>
    <source>
        <strain evidence="2">GVMAG-M-3300020187-37</strain>
    </source>
</reference>
<keyword evidence="1" id="KW-0472">Membrane</keyword>
<organism evidence="2">
    <name type="scientific">viral metagenome</name>
    <dbReference type="NCBI Taxonomy" id="1070528"/>
    <lineage>
        <taxon>unclassified sequences</taxon>
        <taxon>metagenomes</taxon>
        <taxon>organismal metagenomes</taxon>
    </lineage>
</organism>
<feature type="transmembrane region" description="Helical" evidence="1">
    <location>
        <begin position="22"/>
        <end position="48"/>
    </location>
</feature>
<protein>
    <submittedName>
        <fullName evidence="2">Uncharacterized protein</fullName>
    </submittedName>
</protein>
<dbReference type="EMBL" id="MN739351">
    <property type="protein sequence ID" value="QHS99886.1"/>
    <property type="molecule type" value="Genomic_DNA"/>
</dbReference>
<sequence length="63" mass="8253">MYNPFFIFNPFNLYYMYLNMRYFYGFYIAYQFMIWFFGSFYNSYIFFYDITFRKEEMKLLKNK</sequence>
<dbReference type="AlphaFoldDB" id="A0A6C0C6B7"/>
<keyword evidence="1" id="KW-1133">Transmembrane helix</keyword>
<accession>A0A6C0C6B7</accession>
<proteinExistence type="predicted"/>
<evidence type="ECO:0000313" key="2">
    <source>
        <dbReference type="EMBL" id="QHS99886.1"/>
    </source>
</evidence>
<evidence type="ECO:0000256" key="1">
    <source>
        <dbReference type="SAM" id="Phobius"/>
    </source>
</evidence>